<comment type="caution">
    <text evidence="1">The sequence shown here is derived from an EMBL/GenBank/DDBJ whole genome shotgun (WGS) entry which is preliminary data.</text>
</comment>
<protein>
    <submittedName>
        <fullName evidence="1">Uncharacterized protein</fullName>
    </submittedName>
</protein>
<dbReference type="Proteomes" id="UP000814033">
    <property type="component" value="Unassembled WGS sequence"/>
</dbReference>
<dbReference type="EMBL" id="MU275848">
    <property type="protein sequence ID" value="KAI0051973.1"/>
    <property type="molecule type" value="Genomic_DNA"/>
</dbReference>
<reference evidence="1" key="2">
    <citation type="journal article" date="2022" name="New Phytol.">
        <title>Evolutionary transition to the ectomycorrhizal habit in the genomes of a hyperdiverse lineage of mushroom-forming fungi.</title>
        <authorList>
            <person name="Looney B."/>
            <person name="Miyauchi S."/>
            <person name="Morin E."/>
            <person name="Drula E."/>
            <person name="Courty P.E."/>
            <person name="Kohler A."/>
            <person name="Kuo A."/>
            <person name="LaButti K."/>
            <person name="Pangilinan J."/>
            <person name="Lipzen A."/>
            <person name="Riley R."/>
            <person name="Andreopoulos W."/>
            <person name="He G."/>
            <person name="Johnson J."/>
            <person name="Nolan M."/>
            <person name="Tritt A."/>
            <person name="Barry K.W."/>
            <person name="Grigoriev I.V."/>
            <person name="Nagy L.G."/>
            <person name="Hibbett D."/>
            <person name="Henrissat B."/>
            <person name="Matheny P.B."/>
            <person name="Labbe J."/>
            <person name="Martin F.M."/>
        </authorList>
    </citation>
    <scope>NUCLEOTIDE SEQUENCE</scope>
    <source>
        <strain evidence="1">FP105234-sp</strain>
    </source>
</reference>
<proteinExistence type="predicted"/>
<reference evidence="1" key="1">
    <citation type="submission" date="2021-02" db="EMBL/GenBank/DDBJ databases">
        <authorList>
            <consortium name="DOE Joint Genome Institute"/>
            <person name="Ahrendt S."/>
            <person name="Looney B.P."/>
            <person name="Miyauchi S."/>
            <person name="Morin E."/>
            <person name="Drula E."/>
            <person name="Courty P.E."/>
            <person name="Chicoki N."/>
            <person name="Fauchery L."/>
            <person name="Kohler A."/>
            <person name="Kuo A."/>
            <person name="Labutti K."/>
            <person name="Pangilinan J."/>
            <person name="Lipzen A."/>
            <person name="Riley R."/>
            <person name="Andreopoulos W."/>
            <person name="He G."/>
            <person name="Johnson J."/>
            <person name="Barry K.W."/>
            <person name="Grigoriev I.V."/>
            <person name="Nagy L."/>
            <person name="Hibbett D."/>
            <person name="Henrissat B."/>
            <person name="Matheny P.B."/>
            <person name="Labbe J."/>
            <person name="Martin F."/>
        </authorList>
    </citation>
    <scope>NUCLEOTIDE SEQUENCE</scope>
    <source>
        <strain evidence="1">FP105234-sp</strain>
    </source>
</reference>
<sequence>MSETFSPAEPEITNSVPASPHATKDSSDAACSVIQRAEEGVSGDPEPPASSAEPELDSKADAPHEDAQGSIGGQPSGDGPSEGGAAQPSVEGLEGEDAGGQGSEEQPPRGSIVTVKYKGKIAYNIDEA</sequence>
<accession>A0ACB8S686</accession>
<name>A0ACB8S686_9AGAM</name>
<organism evidence="1 2">
    <name type="scientific">Auriscalpium vulgare</name>
    <dbReference type="NCBI Taxonomy" id="40419"/>
    <lineage>
        <taxon>Eukaryota</taxon>
        <taxon>Fungi</taxon>
        <taxon>Dikarya</taxon>
        <taxon>Basidiomycota</taxon>
        <taxon>Agaricomycotina</taxon>
        <taxon>Agaricomycetes</taxon>
        <taxon>Russulales</taxon>
        <taxon>Auriscalpiaceae</taxon>
        <taxon>Auriscalpium</taxon>
    </lineage>
</organism>
<gene>
    <name evidence="1" type="ORF">FA95DRAFT_1553953</name>
</gene>
<evidence type="ECO:0000313" key="2">
    <source>
        <dbReference type="Proteomes" id="UP000814033"/>
    </source>
</evidence>
<evidence type="ECO:0000313" key="1">
    <source>
        <dbReference type="EMBL" id="KAI0051973.1"/>
    </source>
</evidence>
<keyword evidence="2" id="KW-1185">Reference proteome</keyword>